<dbReference type="GO" id="GO:0005737">
    <property type="term" value="C:cytoplasm"/>
    <property type="evidence" value="ECO:0007669"/>
    <property type="project" value="UniProtKB-ARBA"/>
</dbReference>
<dbReference type="Gene3D" id="3.20.20.80">
    <property type="entry name" value="Glycosidases"/>
    <property type="match status" value="1"/>
</dbReference>
<dbReference type="GO" id="GO:0046557">
    <property type="term" value="F:glucan endo-1,6-beta-glucosidase activity"/>
    <property type="evidence" value="ECO:0007669"/>
    <property type="project" value="TreeGrafter"/>
</dbReference>
<comment type="caution">
    <text evidence="7">The sequence shown here is derived from an EMBL/GenBank/DDBJ whole genome shotgun (WGS) entry which is preliminary data.</text>
</comment>
<dbReference type="PANTHER" id="PTHR31297:SF43">
    <property type="entry name" value="GLUCAN 1,3-BETA-GLUCOSIDASE 3"/>
    <property type="match status" value="1"/>
</dbReference>
<organism evidence="7 8">
    <name type="scientific">Kockovaella imperatae</name>
    <dbReference type="NCBI Taxonomy" id="4999"/>
    <lineage>
        <taxon>Eukaryota</taxon>
        <taxon>Fungi</taxon>
        <taxon>Dikarya</taxon>
        <taxon>Basidiomycota</taxon>
        <taxon>Agaricomycotina</taxon>
        <taxon>Tremellomycetes</taxon>
        <taxon>Tremellales</taxon>
        <taxon>Cuniculitremaceae</taxon>
        <taxon>Kockovaella</taxon>
    </lineage>
</organism>
<dbReference type="GO" id="GO:0009251">
    <property type="term" value="P:glucan catabolic process"/>
    <property type="evidence" value="ECO:0007669"/>
    <property type="project" value="TreeGrafter"/>
</dbReference>
<dbReference type="InterPro" id="IPR017853">
    <property type="entry name" value="GH"/>
</dbReference>
<dbReference type="PANTHER" id="PTHR31297">
    <property type="entry name" value="GLUCAN ENDO-1,6-BETA-GLUCOSIDASE B"/>
    <property type="match status" value="1"/>
</dbReference>
<evidence type="ECO:0000256" key="1">
    <source>
        <dbReference type="ARBA" id="ARBA00005641"/>
    </source>
</evidence>
<evidence type="ECO:0000313" key="8">
    <source>
        <dbReference type="Proteomes" id="UP000193218"/>
    </source>
</evidence>
<evidence type="ECO:0000256" key="2">
    <source>
        <dbReference type="ARBA" id="ARBA00022801"/>
    </source>
</evidence>
<gene>
    <name evidence="7" type="ORF">BD324DRAFT_610531</name>
</gene>
<dbReference type="FunFam" id="3.20.20.80:FF:000100">
    <property type="entry name" value="Glycoside hydrolase superfamily"/>
    <property type="match status" value="1"/>
</dbReference>
<comment type="similarity">
    <text evidence="1 4">Belongs to the glycosyl hydrolase 5 (cellulase A) family.</text>
</comment>
<dbReference type="FunCoup" id="A0A1Y1U6M9">
    <property type="interactions" value="12"/>
</dbReference>
<name>A0A1Y1U6M9_9TREE</name>
<dbReference type="OrthoDB" id="1887033at2759"/>
<feature type="compositionally biased region" description="Basic and acidic residues" evidence="5">
    <location>
        <begin position="1"/>
        <end position="11"/>
    </location>
</feature>
<sequence>MGILDKLKDKMSTSSSSTHNAQSVMSSSQHTPRLGPESIFRYRKQLGVNLGSWFVLEKWITPGPFRNAASPGESDLDIAKGQEAKEIFERHWDEFITEDDWKWIKEHGFNSVRLPIAYYHLCSVLPDVLKDTDFEPHRNVFEGAWQRIQRAIETAGSHGLGVLVDLHAAAGAQNADDHSGTSFHKPRLFDKKANIRSTNLALTFLASQFAAVPHVIGLELLNEPARGENRLQGFYEETIRDIQKTIGPDFPIYVHDSWDTPHYAPWTGDRQGFVVLDHHLYRCFAGPDSQFDGDTTARNLHGDFANQFDGWYKQAKGNLVVGEWSGALKWDVIGHLPDQERDRHQRVWVQAQLELYKRSSAGWWFWCLKKSEGWDSSWSAKDEVQAEIMPRYIGLGRFKGPPPGHVKDQQLQDAHNSHTSYWQANGGSPNPAVFAPGFSQGWDDALLFLGAQDGPSEMGFVSQWAGRRKQEYESQHEALGKAAWEWEHGFNQGVQAAKAVCLE</sequence>
<dbReference type="InterPro" id="IPR001547">
    <property type="entry name" value="Glyco_hydro_5"/>
</dbReference>
<evidence type="ECO:0000256" key="5">
    <source>
        <dbReference type="SAM" id="MobiDB-lite"/>
    </source>
</evidence>
<dbReference type="Pfam" id="PF00150">
    <property type="entry name" value="Cellulase"/>
    <property type="match status" value="1"/>
</dbReference>
<dbReference type="GO" id="GO:0009986">
    <property type="term" value="C:cell surface"/>
    <property type="evidence" value="ECO:0007669"/>
    <property type="project" value="TreeGrafter"/>
</dbReference>
<keyword evidence="2 4" id="KW-0378">Hydrolase</keyword>
<accession>A0A1Y1U6M9</accession>
<evidence type="ECO:0000313" key="7">
    <source>
        <dbReference type="EMBL" id="ORX33689.1"/>
    </source>
</evidence>
<dbReference type="SUPFAM" id="SSF51445">
    <property type="entry name" value="(Trans)glycosidases"/>
    <property type="match status" value="1"/>
</dbReference>
<dbReference type="InterPro" id="IPR050386">
    <property type="entry name" value="Glycosyl_hydrolase_5"/>
</dbReference>
<keyword evidence="8" id="KW-1185">Reference proteome</keyword>
<protein>
    <submittedName>
        <fullName evidence="7">Cytoplasm protein</fullName>
    </submittedName>
</protein>
<dbReference type="STRING" id="4999.A0A1Y1U6M9"/>
<dbReference type="InParanoid" id="A0A1Y1U6M9"/>
<dbReference type="GO" id="GO:0005576">
    <property type="term" value="C:extracellular region"/>
    <property type="evidence" value="ECO:0007669"/>
    <property type="project" value="TreeGrafter"/>
</dbReference>
<dbReference type="AlphaFoldDB" id="A0A1Y1U6M9"/>
<proteinExistence type="inferred from homology"/>
<keyword evidence="3 4" id="KW-0326">Glycosidase</keyword>
<evidence type="ECO:0000256" key="3">
    <source>
        <dbReference type="ARBA" id="ARBA00023295"/>
    </source>
</evidence>
<reference evidence="7 8" key="1">
    <citation type="submission" date="2017-03" db="EMBL/GenBank/DDBJ databases">
        <title>Widespread Adenine N6-methylation of Active Genes in Fungi.</title>
        <authorList>
            <consortium name="DOE Joint Genome Institute"/>
            <person name="Mondo S.J."/>
            <person name="Dannebaum R.O."/>
            <person name="Kuo R.C."/>
            <person name="Louie K.B."/>
            <person name="Bewick A.J."/>
            <person name="Labutti K."/>
            <person name="Haridas S."/>
            <person name="Kuo A."/>
            <person name="Salamov A."/>
            <person name="Ahrendt S.R."/>
            <person name="Lau R."/>
            <person name="Bowen B.P."/>
            <person name="Lipzen A."/>
            <person name="Sullivan W."/>
            <person name="Andreopoulos W.B."/>
            <person name="Clum A."/>
            <person name="Lindquist E."/>
            <person name="Daum C."/>
            <person name="Northen T.R."/>
            <person name="Ramamoorthy G."/>
            <person name="Schmitz R.J."/>
            <person name="Gryganskyi A."/>
            <person name="Culley D."/>
            <person name="Magnuson J."/>
            <person name="James T.Y."/>
            <person name="O'Malley M.A."/>
            <person name="Stajich J.E."/>
            <person name="Spatafora J.W."/>
            <person name="Visel A."/>
            <person name="Grigoriev I.V."/>
        </authorList>
    </citation>
    <scope>NUCLEOTIDE SEQUENCE [LARGE SCALE GENOMIC DNA]</scope>
    <source>
        <strain evidence="7 8">NRRL Y-17943</strain>
    </source>
</reference>
<dbReference type="RefSeq" id="XP_021867999.1">
    <property type="nucleotide sequence ID" value="XM_022014203.1"/>
</dbReference>
<dbReference type="GeneID" id="33556011"/>
<evidence type="ECO:0000256" key="4">
    <source>
        <dbReference type="RuleBase" id="RU361153"/>
    </source>
</evidence>
<dbReference type="EMBL" id="NBSH01000018">
    <property type="protein sequence ID" value="ORX33689.1"/>
    <property type="molecule type" value="Genomic_DNA"/>
</dbReference>
<feature type="compositionally biased region" description="Polar residues" evidence="5">
    <location>
        <begin position="19"/>
        <end position="31"/>
    </location>
</feature>
<dbReference type="Proteomes" id="UP000193218">
    <property type="component" value="Unassembled WGS sequence"/>
</dbReference>
<evidence type="ECO:0000259" key="6">
    <source>
        <dbReference type="Pfam" id="PF00150"/>
    </source>
</evidence>
<feature type="region of interest" description="Disordered" evidence="5">
    <location>
        <begin position="1"/>
        <end position="32"/>
    </location>
</feature>
<feature type="domain" description="Glycoside hydrolase family 5" evidence="6">
    <location>
        <begin position="88"/>
        <end position="370"/>
    </location>
</feature>